<sequence>MRNSLFDWSELSAFYTEYTITLYVIDPKESTGAIRAGRKIFYGFRKTAAARSKLVKRCRTDDAEQPSTSA</sequence>
<proteinExistence type="predicted"/>
<dbReference type="EnsemblMetazoa" id="CJA41864.1">
    <property type="protein sequence ID" value="CJA41864.1"/>
    <property type="gene ID" value="WBGene00217712"/>
</dbReference>
<evidence type="ECO:0000313" key="2">
    <source>
        <dbReference type="Proteomes" id="UP000005237"/>
    </source>
</evidence>
<organism evidence="1 2">
    <name type="scientific">Caenorhabditis japonica</name>
    <dbReference type="NCBI Taxonomy" id="281687"/>
    <lineage>
        <taxon>Eukaryota</taxon>
        <taxon>Metazoa</taxon>
        <taxon>Ecdysozoa</taxon>
        <taxon>Nematoda</taxon>
        <taxon>Chromadorea</taxon>
        <taxon>Rhabditida</taxon>
        <taxon>Rhabditina</taxon>
        <taxon>Rhabditomorpha</taxon>
        <taxon>Rhabditoidea</taxon>
        <taxon>Rhabditidae</taxon>
        <taxon>Peloderinae</taxon>
        <taxon>Caenorhabditis</taxon>
    </lineage>
</organism>
<accession>A0A8R1J080</accession>
<dbReference type="AlphaFoldDB" id="A0A8R1J080"/>
<keyword evidence="2" id="KW-1185">Reference proteome</keyword>
<protein>
    <submittedName>
        <fullName evidence="1">Uncharacterized protein</fullName>
    </submittedName>
</protein>
<evidence type="ECO:0000313" key="1">
    <source>
        <dbReference type="EnsemblMetazoa" id="CJA41864.1"/>
    </source>
</evidence>
<dbReference type="Proteomes" id="UP000005237">
    <property type="component" value="Unassembled WGS sequence"/>
</dbReference>
<reference evidence="2" key="1">
    <citation type="submission" date="2010-08" db="EMBL/GenBank/DDBJ databases">
        <authorList>
            <consortium name="Caenorhabditis japonica Sequencing Consortium"/>
            <person name="Wilson R.K."/>
        </authorList>
    </citation>
    <scope>NUCLEOTIDE SEQUENCE [LARGE SCALE GENOMIC DNA]</scope>
    <source>
        <strain evidence="2">DF5081</strain>
    </source>
</reference>
<reference evidence="1" key="2">
    <citation type="submission" date="2022-06" db="UniProtKB">
        <authorList>
            <consortium name="EnsemblMetazoa"/>
        </authorList>
    </citation>
    <scope>IDENTIFICATION</scope>
    <source>
        <strain evidence="1">DF5081</strain>
    </source>
</reference>
<name>A0A8R1J080_CAEJA</name>